<dbReference type="AlphaFoldDB" id="D7L044"/>
<keyword evidence="1" id="KW-1133">Transmembrane helix</keyword>
<proteinExistence type="predicted"/>
<evidence type="ECO:0000313" key="3">
    <source>
        <dbReference type="Proteomes" id="UP000008694"/>
    </source>
</evidence>
<dbReference type="EMBL" id="GL348715">
    <property type="protein sequence ID" value="EFH62144.1"/>
    <property type="molecule type" value="Genomic_DNA"/>
</dbReference>
<feature type="transmembrane region" description="Helical" evidence="1">
    <location>
        <begin position="21"/>
        <end position="42"/>
    </location>
</feature>
<feature type="transmembrane region" description="Helical" evidence="1">
    <location>
        <begin position="91"/>
        <end position="108"/>
    </location>
</feature>
<keyword evidence="3" id="KW-1185">Reference proteome</keyword>
<evidence type="ECO:0000313" key="2">
    <source>
        <dbReference type="EMBL" id="EFH62144.1"/>
    </source>
</evidence>
<organism evidence="3">
    <name type="scientific">Arabidopsis lyrata subsp. lyrata</name>
    <name type="common">Lyre-leaved rock-cress</name>
    <dbReference type="NCBI Taxonomy" id="81972"/>
    <lineage>
        <taxon>Eukaryota</taxon>
        <taxon>Viridiplantae</taxon>
        <taxon>Streptophyta</taxon>
        <taxon>Embryophyta</taxon>
        <taxon>Tracheophyta</taxon>
        <taxon>Spermatophyta</taxon>
        <taxon>Magnoliopsida</taxon>
        <taxon>eudicotyledons</taxon>
        <taxon>Gunneridae</taxon>
        <taxon>Pentapetalae</taxon>
        <taxon>rosids</taxon>
        <taxon>malvids</taxon>
        <taxon>Brassicales</taxon>
        <taxon>Brassicaceae</taxon>
        <taxon>Camelineae</taxon>
        <taxon>Arabidopsis</taxon>
    </lineage>
</organism>
<dbReference type="Proteomes" id="UP000008694">
    <property type="component" value="Unassembled WGS sequence"/>
</dbReference>
<dbReference type="PANTHER" id="PTHR34368:SF1">
    <property type="entry name" value="OS01G0962200 PROTEIN"/>
    <property type="match status" value="1"/>
</dbReference>
<dbReference type="Gramene" id="scaffold_303563.1">
    <property type="protein sequence ID" value="scaffold_303563.1"/>
    <property type="gene ID" value="scaffold_303563.1"/>
</dbReference>
<sequence>MINSSQISSSSMSTQVPTMKIGWTCFYIGVTAVAFGSSYYHLHPNDAALLWDRLPVRSCSFSSLYDTAFVCFVLFLITGFAWFFDLDDYCIVPFLLAGLVSILYWRFFDDFIPYALV</sequence>
<dbReference type="PANTHER" id="PTHR34368">
    <property type="entry name" value="OS01G0962200 PROTEIN"/>
    <property type="match status" value="1"/>
</dbReference>
<accession>D7L044</accession>
<reference evidence="3" key="1">
    <citation type="journal article" date="2011" name="Nat. Genet.">
        <title>The Arabidopsis lyrata genome sequence and the basis of rapid genome size change.</title>
        <authorList>
            <person name="Hu T.T."/>
            <person name="Pattyn P."/>
            <person name="Bakker E.G."/>
            <person name="Cao J."/>
            <person name="Cheng J.-F."/>
            <person name="Clark R.M."/>
            <person name="Fahlgren N."/>
            <person name="Fawcett J.A."/>
            <person name="Grimwood J."/>
            <person name="Gundlach H."/>
            <person name="Haberer G."/>
            <person name="Hollister J.D."/>
            <person name="Ossowski S."/>
            <person name="Ottilar R.P."/>
            <person name="Salamov A.A."/>
            <person name="Schneeberger K."/>
            <person name="Spannagl M."/>
            <person name="Wang X."/>
            <person name="Yang L."/>
            <person name="Nasrallah M.E."/>
            <person name="Bergelson J."/>
            <person name="Carrington J.C."/>
            <person name="Gaut B.S."/>
            <person name="Schmutz J."/>
            <person name="Mayer K.F.X."/>
            <person name="Van de Peer Y."/>
            <person name="Grigoriev I.V."/>
            <person name="Nordborg M."/>
            <person name="Weigel D."/>
            <person name="Guo Y.-L."/>
        </authorList>
    </citation>
    <scope>NUCLEOTIDE SEQUENCE [LARGE SCALE GENOMIC DNA]</scope>
    <source>
        <strain evidence="3">cv. MN47</strain>
    </source>
</reference>
<keyword evidence="1" id="KW-0812">Transmembrane</keyword>
<feature type="transmembrane region" description="Helical" evidence="1">
    <location>
        <begin position="62"/>
        <end position="84"/>
    </location>
</feature>
<evidence type="ECO:0000256" key="1">
    <source>
        <dbReference type="SAM" id="Phobius"/>
    </source>
</evidence>
<name>D7L044_ARALL</name>
<keyword evidence="1" id="KW-0472">Membrane</keyword>
<dbReference type="HOGENOM" id="CLU_2088129_0_0_1"/>
<protein>
    <submittedName>
        <fullName evidence="2">Uncharacterized protein</fullName>
    </submittedName>
</protein>
<gene>
    <name evidence="2" type="ORF">ARALYDRAFT_899593</name>
</gene>
<dbReference type="STRING" id="81972.D7L044"/>